<gene>
    <name evidence="2" type="ORF">PCANC_25652</name>
</gene>
<dbReference type="InterPro" id="IPR010998">
    <property type="entry name" value="Integrase_recombinase_N"/>
</dbReference>
<keyword evidence="3" id="KW-1185">Reference proteome</keyword>
<evidence type="ECO:0000256" key="1">
    <source>
        <dbReference type="ARBA" id="ARBA00023125"/>
    </source>
</evidence>
<proteinExistence type="predicted"/>
<dbReference type="EMBL" id="PGCJ01001043">
    <property type="protein sequence ID" value="PLW10856.1"/>
    <property type="molecule type" value="Genomic_DNA"/>
</dbReference>
<dbReference type="GO" id="GO:0003677">
    <property type="term" value="F:DNA binding"/>
    <property type="evidence" value="ECO:0007669"/>
    <property type="project" value="UniProtKB-KW"/>
</dbReference>
<dbReference type="Gene3D" id="1.10.150.130">
    <property type="match status" value="1"/>
</dbReference>
<evidence type="ECO:0000313" key="3">
    <source>
        <dbReference type="Proteomes" id="UP000235388"/>
    </source>
</evidence>
<dbReference type="STRING" id="200324.A0A2N5SC79"/>
<dbReference type="AlphaFoldDB" id="A0A2N5SC79"/>
<dbReference type="PANTHER" id="PTHR34605:SF3">
    <property type="entry name" value="P CELL-TYPE AGGLUTINATION PROTEIN MAP4-LIKE-RELATED"/>
    <property type="match status" value="1"/>
</dbReference>
<name>A0A2N5SC79_9BASI</name>
<dbReference type="PANTHER" id="PTHR34605">
    <property type="entry name" value="PHAGE_INTEGRASE DOMAIN-CONTAINING PROTEIN"/>
    <property type="match status" value="1"/>
</dbReference>
<evidence type="ECO:0000313" key="2">
    <source>
        <dbReference type="EMBL" id="PLW10856.1"/>
    </source>
</evidence>
<protein>
    <recommendedName>
        <fullName evidence="4">Core-binding (CB) domain-containing protein</fullName>
    </recommendedName>
</protein>
<dbReference type="SUPFAM" id="SSF47823">
    <property type="entry name" value="lambda integrase-like, N-terminal domain"/>
    <property type="match status" value="1"/>
</dbReference>
<comment type="caution">
    <text evidence="2">The sequence shown here is derived from an EMBL/GenBank/DDBJ whole genome shotgun (WGS) entry which is preliminary data.</text>
</comment>
<accession>A0A2N5SC79</accession>
<dbReference type="InterPro" id="IPR052925">
    <property type="entry name" value="Phage_Integrase-like_Recomb"/>
</dbReference>
<dbReference type="Proteomes" id="UP000235388">
    <property type="component" value="Unassembled WGS sequence"/>
</dbReference>
<keyword evidence="1" id="KW-0238">DNA-binding</keyword>
<evidence type="ECO:0008006" key="4">
    <source>
        <dbReference type="Google" id="ProtNLM"/>
    </source>
</evidence>
<dbReference type="OrthoDB" id="2678913at2759"/>
<organism evidence="2 3">
    <name type="scientific">Puccinia coronata f. sp. avenae</name>
    <dbReference type="NCBI Taxonomy" id="200324"/>
    <lineage>
        <taxon>Eukaryota</taxon>
        <taxon>Fungi</taxon>
        <taxon>Dikarya</taxon>
        <taxon>Basidiomycota</taxon>
        <taxon>Pucciniomycotina</taxon>
        <taxon>Pucciniomycetes</taxon>
        <taxon>Pucciniales</taxon>
        <taxon>Pucciniaceae</taxon>
        <taxon>Puccinia</taxon>
    </lineage>
</organism>
<sequence>MNRQTVERKYYHFLSKDLSGPHPSRLNIHLLNAWQESTLDSYNLAVKRVVNFLRTKNHWQGLPLWSEDLWDFCLKVGHTMDDTETIGLASKTLQRYLSGVRAWHAFHGERFPQEATERLNLIIWACARANARFPPQHLKKAVHIRHLVFLAETLHSGTNKDWAILDCALVAFWGMARLKELTNANPFGMPRRAD</sequence>
<reference evidence="2 3" key="1">
    <citation type="submission" date="2017-11" db="EMBL/GenBank/DDBJ databases">
        <title>De novo assembly and phasing of dikaryotic genomes from two isolates of Puccinia coronata f. sp. avenae, the causal agent of oat crown rust.</title>
        <authorList>
            <person name="Miller M.E."/>
            <person name="Zhang Y."/>
            <person name="Omidvar V."/>
            <person name="Sperschneider J."/>
            <person name="Schwessinger B."/>
            <person name="Raley C."/>
            <person name="Palmer J.M."/>
            <person name="Garnica D."/>
            <person name="Upadhyaya N."/>
            <person name="Rathjen J."/>
            <person name="Taylor J.M."/>
            <person name="Park R.F."/>
            <person name="Dodds P.N."/>
            <person name="Hirsch C.D."/>
            <person name="Kianian S.F."/>
            <person name="Figueroa M."/>
        </authorList>
    </citation>
    <scope>NUCLEOTIDE SEQUENCE [LARGE SCALE GENOMIC DNA]</scope>
    <source>
        <strain evidence="2">12NC29</strain>
    </source>
</reference>